<feature type="signal peptide" evidence="1">
    <location>
        <begin position="1"/>
        <end position="23"/>
    </location>
</feature>
<evidence type="ECO:0000313" key="3">
    <source>
        <dbReference type="Proteomes" id="UP000831290"/>
    </source>
</evidence>
<keyword evidence="1" id="KW-0732">Signal</keyword>
<gene>
    <name evidence="2" type="ORF">MQE35_08170</name>
</gene>
<dbReference type="KEGG" id="fbm:MQE35_08170"/>
<accession>A0A9E6ZUP2</accession>
<dbReference type="AlphaFoldDB" id="A0A9E6ZUP2"/>
<sequence>MKVSKFFLSLILLLSLTSSCVDSVDETEALYDQGQQAIERDEIKETDV</sequence>
<keyword evidence="3" id="KW-1185">Reference proteome</keyword>
<reference evidence="2" key="1">
    <citation type="submission" date="2022-03" db="EMBL/GenBank/DDBJ databases">
        <title>Description of Abyssus ytuae gen. nov., sp. nov., a novel member of the family Flavobacteriaceae isolated from the sediment of Mariana Trench.</title>
        <authorList>
            <person name="Zhang J."/>
            <person name="Xu X."/>
        </authorList>
    </citation>
    <scope>NUCLEOTIDE SEQUENCE</scope>
    <source>
        <strain evidence="2">MT3330</strain>
    </source>
</reference>
<dbReference type="PROSITE" id="PS51257">
    <property type="entry name" value="PROKAR_LIPOPROTEIN"/>
    <property type="match status" value="1"/>
</dbReference>
<dbReference type="EMBL" id="CP094358">
    <property type="protein sequence ID" value="UOB19263.1"/>
    <property type="molecule type" value="Genomic_DNA"/>
</dbReference>
<feature type="chain" id="PRO_5039639117" description="Secreted protein" evidence="1">
    <location>
        <begin position="24"/>
        <end position="48"/>
    </location>
</feature>
<name>A0A9E6ZUP2_9FLAO</name>
<evidence type="ECO:0000256" key="1">
    <source>
        <dbReference type="SAM" id="SignalP"/>
    </source>
</evidence>
<dbReference type="Proteomes" id="UP000831290">
    <property type="component" value="Chromosome"/>
</dbReference>
<organism evidence="2 3">
    <name type="scientific">Abyssalbus ytuae</name>
    <dbReference type="NCBI Taxonomy" id="2926907"/>
    <lineage>
        <taxon>Bacteria</taxon>
        <taxon>Pseudomonadati</taxon>
        <taxon>Bacteroidota</taxon>
        <taxon>Flavobacteriia</taxon>
        <taxon>Flavobacteriales</taxon>
        <taxon>Flavobacteriaceae</taxon>
        <taxon>Abyssalbus</taxon>
    </lineage>
</organism>
<dbReference type="RefSeq" id="WP_255845879.1">
    <property type="nucleotide sequence ID" value="NZ_CP094358.1"/>
</dbReference>
<evidence type="ECO:0000313" key="2">
    <source>
        <dbReference type="EMBL" id="UOB19263.1"/>
    </source>
</evidence>
<protein>
    <recommendedName>
        <fullName evidence="4">Secreted protein</fullName>
    </recommendedName>
</protein>
<proteinExistence type="predicted"/>
<evidence type="ECO:0008006" key="4">
    <source>
        <dbReference type="Google" id="ProtNLM"/>
    </source>
</evidence>